<dbReference type="PANTHER" id="PTHR43431:SF7">
    <property type="entry name" value="OXIDOREDUCTASE, SHORT CHAIN DEHYDROGENASE_REDUCTASE FAMILY (AFU_ORTHOLOGUE AFUA_5G14000)"/>
    <property type="match status" value="1"/>
</dbReference>
<dbReference type="PROSITE" id="PS51257">
    <property type="entry name" value="PROKAR_LIPOPROTEIN"/>
    <property type="match status" value="1"/>
</dbReference>
<name>A0A9P6B610_9AGAM</name>
<evidence type="ECO:0000313" key="1">
    <source>
        <dbReference type="EMBL" id="KAF9518373.1"/>
    </source>
</evidence>
<keyword evidence="2" id="KW-1185">Reference proteome</keyword>
<protein>
    <submittedName>
        <fullName evidence="1">Uncharacterized protein</fullName>
    </submittedName>
</protein>
<proteinExistence type="predicted"/>
<dbReference type="AlphaFoldDB" id="A0A9P6B610"/>
<gene>
    <name evidence="1" type="ORF">BS47DRAFT_294317</name>
</gene>
<dbReference type="PANTHER" id="PTHR43431">
    <property type="entry name" value="OXIDOREDUCTASE, SHORT CHAIN DEHYDROGENASE/REDUCTASE FAMILY (AFU_ORTHOLOGUE AFUA_5G14000)"/>
    <property type="match status" value="1"/>
</dbReference>
<comment type="caution">
    <text evidence="1">The sequence shown here is derived from an EMBL/GenBank/DDBJ whole genome shotgun (WGS) entry which is preliminary data.</text>
</comment>
<dbReference type="EMBL" id="MU128925">
    <property type="protein sequence ID" value="KAF9518373.1"/>
    <property type="molecule type" value="Genomic_DNA"/>
</dbReference>
<sequence>MWNFRLDDRGSRGTLIFTGATASCRGNVTTSARGVRALSHCLAKEFGKQNIHICTTLLHDPPSITMTFLDFQVSRAVIDGGIATDRMYGKDANPDEILSPDAIAEVHPTSPICGVRIDP</sequence>
<dbReference type="Proteomes" id="UP000886523">
    <property type="component" value="Unassembled WGS sequence"/>
</dbReference>
<evidence type="ECO:0000313" key="2">
    <source>
        <dbReference type="Proteomes" id="UP000886523"/>
    </source>
</evidence>
<dbReference type="OrthoDB" id="5399006at2759"/>
<reference evidence="1" key="1">
    <citation type="journal article" date="2020" name="Nat. Commun.">
        <title>Large-scale genome sequencing of mycorrhizal fungi provides insights into the early evolution of symbiotic traits.</title>
        <authorList>
            <person name="Miyauchi S."/>
            <person name="Kiss E."/>
            <person name="Kuo A."/>
            <person name="Drula E."/>
            <person name="Kohler A."/>
            <person name="Sanchez-Garcia M."/>
            <person name="Morin E."/>
            <person name="Andreopoulos B."/>
            <person name="Barry K.W."/>
            <person name="Bonito G."/>
            <person name="Buee M."/>
            <person name="Carver A."/>
            <person name="Chen C."/>
            <person name="Cichocki N."/>
            <person name="Clum A."/>
            <person name="Culley D."/>
            <person name="Crous P.W."/>
            <person name="Fauchery L."/>
            <person name="Girlanda M."/>
            <person name="Hayes R.D."/>
            <person name="Keri Z."/>
            <person name="LaButti K."/>
            <person name="Lipzen A."/>
            <person name="Lombard V."/>
            <person name="Magnuson J."/>
            <person name="Maillard F."/>
            <person name="Murat C."/>
            <person name="Nolan M."/>
            <person name="Ohm R.A."/>
            <person name="Pangilinan J."/>
            <person name="Pereira M.F."/>
            <person name="Perotto S."/>
            <person name="Peter M."/>
            <person name="Pfister S."/>
            <person name="Riley R."/>
            <person name="Sitrit Y."/>
            <person name="Stielow J.B."/>
            <person name="Szollosi G."/>
            <person name="Zifcakova L."/>
            <person name="Stursova M."/>
            <person name="Spatafora J.W."/>
            <person name="Tedersoo L."/>
            <person name="Vaario L.M."/>
            <person name="Yamada A."/>
            <person name="Yan M."/>
            <person name="Wang P."/>
            <person name="Xu J."/>
            <person name="Bruns T."/>
            <person name="Baldrian P."/>
            <person name="Vilgalys R."/>
            <person name="Dunand C."/>
            <person name="Henrissat B."/>
            <person name="Grigoriev I.V."/>
            <person name="Hibbett D."/>
            <person name="Nagy L.G."/>
            <person name="Martin F.M."/>
        </authorList>
    </citation>
    <scope>NUCLEOTIDE SEQUENCE</scope>
    <source>
        <strain evidence="1">UP504</strain>
    </source>
</reference>
<organism evidence="1 2">
    <name type="scientific">Hydnum rufescens UP504</name>
    <dbReference type="NCBI Taxonomy" id="1448309"/>
    <lineage>
        <taxon>Eukaryota</taxon>
        <taxon>Fungi</taxon>
        <taxon>Dikarya</taxon>
        <taxon>Basidiomycota</taxon>
        <taxon>Agaricomycotina</taxon>
        <taxon>Agaricomycetes</taxon>
        <taxon>Cantharellales</taxon>
        <taxon>Hydnaceae</taxon>
        <taxon>Hydnum</taxon>
    </lineage>
</organism>
<accession>A0A9P6B610</accession>